<sequence length="126" mass="14606">MTNKYDDNNVFAKILRGDLPSDKIYEDDFILAFKDIQPVAEVHLLAIPKKPYIDMQDFIHRSSNEELRYFFSTIEKIATISKLDDGYRIVSNFGKHQLIPHFHVHIIGGEIDAMSKKTKAQLLKKL</sequence>
<evidence type="ECO:0000313" key="6">
    <source>
        <dbReference type="Proteomes" id="UP000323844"/>
    </source>
</evidence>
<evidence type="ECO:0000256" key="2">
    <source>
        <dbReference type="PIRSR" id="PIRSR601310-3"/>
    </source>
</evidence>
<proteinExistence type="predicted"/>
<dbReference type="EMBL" id="CP043312">
    <property type="protein sequence ID" value="QEK39542.1"/>
    <property type="molecule type" value="Genomic_DNA"/>
</dbReference>
<dbReference type="Pfam" id="PF01230">
    <property type="entry name" value="HIT"/>
    <property type="match status" value="1"/>
</dbReference>
<dbReference type="InterPro" id="IPR036265">
    <property type="entry name" value="HIT-like_sf"/>
</dbReference>
<accession>A0A5C0UJA2</accession>
<evidence type="ECO:0000313" key="5">
    <source>
        <dbReference type="EMBL" id="QEK39542.1"/>
    </source>
</evidence>
<dbReference type="OrthoDB" id="9784774at2"/>
<keyword evidence="6" id="KW-1185">Reference proteome</keyword>
<dbReference type="PRINTS" id="PR00332">
    <property type="entry name" value="HISTRIAD"/>
</dbReference>
<dbReference type="RefSeq" id="WP_148951903.1">
    <property type="nucleotide sequence ID" value="NZ_CP043312.1"/>
</dbReference>
<dbReference type="Proteomes" id="UP000323844">
    <property type="component" value="Chromosome"/>
</dbReference>
<dbReference type="SUPFAM" id="SSF54197">
    <property type="entry name" value="HIT-like"/>
    <property type="match status" value="1"/>
</dbReference>
<evidence type="ECO:0000256" key="1">
    <source>
        <dbReference type="PIRSR" id="PIRSR601310-1"/>
    </source>
</evidence>
<organism evidence="5 6">
    <name type="scientific">Candidatus Sneabacter namystus</name>
    <dbReference type="NCBI Taxonomy" id="2601646"/>
    <lineage>
        <taxon>Bacteria</taxon>
        <taxon>Pseudomonadati</taxon>
        <taxon>Pseudomonadota</taxon>
        <taxon>Alphaproteobacteria</taxon>
        <taxon>Rickettsiales</taxon>
        <taxon>Rickettsiaceae</taxon>
        <taxon>Rickettsieae</taxon>
        <taxon>Candidatus Sneabacter</taxon>
    </lineage>
</organism>
<reference evidence="5 6" key="1">
    <citation type="submission" date="2019-08" db="EMBL/GenBank/DDBJ databases">
        <title>Highly reduced genomes of protist endosymbionts show evolutionary convergence.</title>
        <authorList>
            <person name="George E."/>
            <person name="Husnik F."/>
            <person name="Tashyreva D."/>
            <person name="Prokopchuk G."/>
            <person name="Horak A."/>
            <person name="Kwong W.K."/>
            <person name="Lukes J."/>
            <person name="Keeling P.J."/>
        </authorList>
    </citation>
    <scope>NUCLEOTIDE SEQUENCE [LARGE SCALE GENOMIC DNA]</scope>
    <source>
        <strain evidence="5">1621</strain>
    </source>
</reference>
<feature type="short sequence motif" description="Histidine triad motif" evidence="2 3">
    <location>
        <begin position="101"/>
        <end position="105"/>
    </location>
</feature>
<name>A0A5C0UJA2_9RICK</name>
<feature type="domain" description="HIT" evidence="4">
    <location>
        <begin position="10"/>
        <end position="116"/>
    </location>
</feature>
<dbReference type="Gene3D" id="3.30.428.10">
    <property type="entry name" value="HIT-like"/>
    <property type="match status" value="1"/>
</dbReference>
<evidence type="ECO:0000259" key="4">
    <source>
        <dbReference type="PROSITE" id="PS51084"/>
    </source>
</evidence>
<dbReference type="InterPro" id="IPR001310">
    <property type="entry name" value="Histidine_triad_HIT"/>
</dbReference>
<feature type="active site" description="Tele-AMP-histidine intermediate" evidence="1">
    <location>
        <position position="103"/>
    </location>
</feature>
<dbReference type="GO" id="GO:0003824">
    <property type="term" value="F:catalytic activity"/>
    <property type="evidence" value="ECO:0007669"/>
    <property type="project" value="InterPro"/>
</dbReference>
<dbReference type="InterPro" id="IPR011146">
    <property type="entry name" value="HIT-like"/>
</dbReference>
<evidence type="ECO:0000256" key="3">
    <source>
        <dbReference type="PROSITE-ProRule" id="PRU00464"/>
    </source>
</evidence>
<dbReference type="KEGG" id="snay:FZC37_01140"/>
<dbReference type="PROSITE" id="PS51084">
    <property type="entry name" value="HIT_2"/>
    <property type="match status" value="1"/>
</dbReference>
<protein>
    <submittedName>
        <fullName evidence="5">HIT domain-containing protein</fullName>
    </submittedName>
</protein>
<dbReference type="AlphaFoldDB" id="A0A5C0UJA2"/>
<dbReference type="PANTHER" id="PTHR23089">
    <property type="entry name" value="HISTIDINE TRIAD HIT PROTEIN"/>
    <property type="match status" value="1"/>
</dbReference>
<gene>
    <name evidence="5" type="ORF">FZC37_01140</name>
</gene>